<reference evidence="2 3" key="1">
    <citation type="submission" date="2018-10" db="EMBL/GenBank/DDBJ databases">
        <title>Phylogenomics of Brevibacillus.</title>
        <authorList>
            <person name="Dunlap C."/>
        </authorList>
    </citation>
    <scope>NUCLEOTIDE SEQUENCE [LARGE SCALE GENOMIC DNA]</scope>
    <source>
        <strain evidence="2 3">JCM 12215</strain>
    </source>
</reference>
<feature type="chain" id="PRO_5018197349" description="D-glucuronyl C5-epimerase C-terminal domain-containing protein" evidence="1">
    <location>
        <begin position="29"/>
        <end position="474"/>
    </location>
</feature>
<dbReference type="RefSeq" id="WP_122908703.1">
    <property type="nucleotide sequence ID" value="NZ_CBCSBE010000005.1"/>
</dbReference>
<keyword evidence="3" id="KW-1185">Reference proteome</keyword>
<keyword evidence="1" id="KW-0732">Signal</keyword>
<accession>A0A3M8CJ23</accession>
<evidence type="ECO:0008006" key="4">
    <source>
        <dbReference type="Google" id="ProtNLM"/>
    </source>
</evidence>
<sequence>MSRRILPLLALLAVLVTGLFTSDVPTNANSKMPIQKDTLDIMGGSILKKREFRFEDGDTYWMNQVSADYNDQPYVITIPLREEFATFRYREFSQGEDKKPYWNIVNLRDVTTLPVAPGFIETSGKYIWIGEPIVYKELGNGTVETFPGMELPIEVVQTSRGINLEIRLPQRAGYVSEIWAMESREPLVRWGEYSLDQVWLSLDLTQNAKWLYNGYHYKSPTTYEPTAENGYWRIPENYILRSFLFTGGSKAASNMGYVMLKTSLEQQEEDGHWKTLPLSQWLRDDYGIPDGFYDTRFNTGAANLMLKGCTLYEDGDFCESALQYADYFQRHAKANHYVIEGPRTGWLVEDYASTTPHLRTHVSLNHQLAEVNYLYSLYQKFGRPQDKELADTMLAGATNLGEKWILENGDLHYAYFPDGTFARADYPYLTYNDLLETQRLYKALYGWEEPTLARLIESKWGWIQRNNIPYVKVQ</sequence>
<dbReference type="OrthoDB" id="1736525at2"/>
<gene>
    <name evidence="2" type="ORF">EDM52_09185</name>
</gene>
<protein>
    <recommendedName>
        <fullName evidence="4">D-glucuronyl C5-epimerase C-terminal domain-containing protein</fullName>
    </recommendedName>
</protein>
<feature type="signal peptide" evidence="1">
    <location>
        <begin position="1"/>
        <end position="28"/>
    </location>
</feature>
<organism evidence="2 3">
    <name type="scientific">Brevibacillus invocatus</name>
    <dbReference type="NCBI Taxonomy" id="173959"/>
    <lineage>
        <taxon>Bacteria</taxon>
        <taxon>Bacillati</taxon>
        <taxon>Bacillota</taxon>
        <taxon>Bacilli</taxon>
        <taxon>Bacillales</taxon>
        <taxon>Paenibacillaceae</taxon>
        <taxon>Brevibacillus</taxon>
    </lineage>
</organism>
<evidence type="ECO:0000313" key="3">
    <source>
        <dbReference type="Proteomes" id="UP000282028"/>
    </source>
</evidence>
<dbReference type="EMBL" id="RHHR01000013">
    <property type="protein sequence ID" value="RNB74885.1"/>
    <property type="molecule type" value="Genomic_DNA"/>
</dbReference>
<proteinExistence type="predicted"/>
<dbReference type="AlphaFoldDB" id="A0A3M8CJ23"/>
<evidence type="ECO:0000313" key="2">
    <source>
        <dbReference type="EMBL" id="RNB74885.1"/>
    </source>
</evidence>
<comment type="caution">
    <text evidence="2">The sequence shown here is derived from an EMBL/GenBank/DDBJ whole genome shotgun (WGS) entry which is preliminary data.</text>
</comment>
<dbReference type="Proteomes" id="UP000282028">
    <property type="component" value="Unassembled WGS sequence"/>
</dbReference>
<name>A0A3M8CJ23_9BACL</name>
<evidence type="ECO:0000256" key="1">
    <source>
        <dbReference type="SAM" id="SignalP"/>
    </source>
</evidence>